<dbReference type="PATRIC" id="fig|504832.7.peg.3379"/>
<accession>B6JDG5</accession>
<dbReference type="KEGG" id="ocg:OCA5_c32130"/>
<dbReference type="STRING" id="504832.OCA5_c32130"/>
<dbReference type="InterPro" id="IPR050266">
    <property type="entry name" value="AB_hydrolase_sf"/>
</dbReference>
<dbReference type="PANTHER" id="PTHR43798">
    <property type="entry name" value="MONOACYLGLYCEROL LIPASE"/>
    <property type="match status" value="1"/>
</dbReference>
<feature type="domain" description="AB hydrolase-1" evidence="2">
    <location>
        <begin position="25"/>
        <end position="259"/>
    </location>
</feature>
<dbReference type="Proteomes" id="UP000007730">
    <property type="component" value="Chromosome"/>
</dbReference>
<dbReference type="PANTHER" id="PTHR43798:SF31">
    <property type="entry name" value="AB HYDROLASE SUPERFAMILY PROTEIN YCLE"/>
    <property type="match status" value="1"/>
</dbReference>
<dbReference type="SUPFAM" id="SSF53474">
    <property type="entry name" value="alpha/beta-Hydrolases"/>
    <property type="match status" value="1"/>
</dbReference>
<protein>
    <submittedName>
        <fullName evidence="3">Alpha/beta hydrolase family protein</fullName>
    </submittedName>
</protein>
<dbReference type="GO" id="GO:0016787">
    <property type="term" value="F:hydrolase activity"/>
    <property type="evidence" value="ECO:0007669"/>
    <property type="project" value="UniProtKB-KW"/>
</dbReference>
<gene>
    <name evidence="3" type="ordered locus">OCA5_c32130</name>
</gene>
<reference evidence="3 4" key="1">
    <citation type="journal article" date="2011" name="J. Bacteriol.">
        <title>Complete genome sequences of the chemolithoautotrophic Oligotropha carboxidovorans strains OM4 and OM5.</title>
        <authorList>
            <person name="Volland S."/>
            <person name="Rachinger M."/>
            <person name="Strittmatter A."/>
            <person name="Daniel R."/>
            <person name="Gottschalk G."/>
            <person name="Meyer O."/>
        </authorList>
    </citation>
    <scope>NUCLEOTIDE SEQUENCE [LARGE SCALE GENOMIC DNA]</scope>
    <source>
        <strain evidence="4">ATCC 49405 / DSM 1227 / KCTC 32145 / OM5</strain>
    </source>
</reference>
<sequence length="284" mass="31049">MLSRKVETAQGRVAVLESTGTGMPVLFIHGNSSSGHAFQRQFEADFAKIYRIIAVDLLGHGQSDNARDPQQVYSVPGHAAVLIDVLRSLKIHRAALFGWSLGGHIAIEMIGQGFDAAGIMIVGTPPIRPGLLGMVRGFQTQFDLLLATRGVLRPHEIERFARACVGETYAAQFHDAIARTHVRARPLLARGMMTGVGLDQRQIIENLPAPVAVVNGAYEPFARLEYLSSLTYRNLWGGHCHIIDGAGHAPFLTAPEQFNSLLSLFLEDASRYHADDAERHRVVA</sequence>
<evidence type="ECO:0000313" key="4">
    <source>
        <dbReference type="Proteomes" id="UP000007730"/>
    </source>
</evidence>
<dbReference type="Gene3D" id="3.40.50.1820">
    <property type="entry name" value="alpha/beta hydrolase"/>
    <property type="match status" value="1"/>
</dbReference>
<proteinExistence type="predicted"/>
<evidence type="ECO:0000313" key="3">
    <source>
        <dbReference type="EMBL" id="AEI07891.1"/>
    </source>
</evidence>
<dbReference type="eggNOG" id="COG0596">
    <property type="taxonomic scope" value="Bacteria"/>
</dbReference>
<dbReference type="Pfam" id="PF12697">
    <property type="entry name" value="Abhydrolase_6"/>
    <property type="match status" value="1"/>
</dbReference>
<organism evidence="3 4">
    <name type="scientific">Afipia carboxidovorans (strain ATCC 49405 / DSM 1227 / KCTC 32145 / OM5)</name>
    <name type="common">Oligotropha carboxidovorans</name>
    <dbReference type="NCBI Taxonomy" id="504832"/>
    <lineage>
        <taxon>Bacteria</taxon>
        <taxon>Pseudomonadati</taxon>
        <taxon>Pseudomonadota</taxon>
        <taxon>Alphaproteobacteria</taxon>
        <taxon>Hyphomicrobiales</taxon>
        <taxon>Nitrobacteraceae</taxon>
        <taxon>Afipia</taxon>
    </lineage>
</organism>
<dbReference type="AlphaFoldDB" id="B6JDG5"/>
<dbReference type="GO" id="GO:0016020">
    <property type="term" value="C:membrane"/>
    <property type="evidence" value="ECO:0007669"/>
    <property type="project" value="TreeGrafter"/>
</dbReference>
<evidence type="ECO:0000259" key="2">
    <source>
        <dbReference type="Pfam" id="PF12697"/>
    </source>
</evidence>
<dbReference type="EMBL" id="CP002826">
    <property type="protein sequence ID" value="AEI07891.1"/>
    <property type="molecule type" value="Genomic_DNA"/>
</dbReference>
<dbReference type="OrthoDB" id="9804723at2"/>
<dbReference type="RefSeq" id="WP_012561907.1">
    <property type="nucleotide sequence ID" value="NC_011386.1"/>
</dbReference>
<dbReference type="HOGENOM" id="CLU_020336_50_2_5"/>
<dbReference type="ESTHER" id="olico-b6jdg5">
    <property type="family name" value="AHL-acylase"/>
</dbReference>
<name>B6JDG5_AFIC5</name>
<dbReference type="InterPro" id="IPR000073">
    <property type="entry name" value="AB_hydrolase_1"/>
</dbReference>
<dbReference type="InterPro" id="IPR029058">
    <property type="entry name" value="AB_hydrolase_fold"/>
</dbReference>
<dbReference type="KEGG" id="oca:OCAR_4737"/>
<keyword evidence="1 3" id="KW-0378">Hydrolase</keyword>
<evidence type="ECO:0000256" key="1">
    <source>
        <dbReference type="ARBA" id="ARBA00022801"/>
    </source>
</evidence>
<keyword evidence="4" id="KW-1185">Reference proteome</keyword>